<feature type="region of interest" description="Disordered" evidence="1">
    <location>
        <begin position="1"/>
        <end position="50"/>
    </location>
</feature>
<gene>
    <name evidence="2" type="ORF">QOZ92_002425</name>
</gene>
<evidence type="ECO:0000256" key="1">
    <source>
        <dbReference type="SAM" id="MobiDB-lite"/>
    </source>
</evidence>
<comment type="caution">
    <text evidence="2">The sequence shown here is derived from an EMBL/GenBank/DDBJ whole genome shotgun (WGS) entry which is preliminary data.</text>
</comment>
<evidence type="ECO:0000313" key="3">
    <source>
        <dbReference type="Proteomes" id="UP001232584"/>
    </source>
</evidence>
<accession>A0ABU0N335</accession>
<organism evidence="2 3">
    <name type="scientific">Paraclostridium ghonii</name>
    <dbReference type="NCBI Taxonomy" id="29358"/>
    <lineage>
        <taxon>Bacteria</taxon>
        <taxon>Bacillati</taxon>
        <taxon>Bacillota</taxon>
        <taxon>Clostridia</taxon>
        <taxon>Peptostreptococcales</taxon>
        <taxon>Peptostreptococcaceae</taxon>
        <taxon>Paraclostridium</taxon>
    </lineage>
</organism>
<keyword evidence="3" id="KW-1185">Reference proteome</keyword>
<proteinExistence type="predicted"/>
<sequence length="50" mass="5646">MSNKKTKNKQPNLKLEFAEELNLPPNSRPKKSGSVAQNTSRPISKHSKEK</sequence>
<evidence type="ECO:0000313" key="2">
    <source>
        <dbReference type="EMBL" id="MDQ0557299.1"/>
    </source>
</evidence>
<protein>
    <submittedName>
        <fullName evidence="2">Uncharacterized protein</fullName>
    </submittedName>
</protein>
<dbReference type="Proteomes" id="UP001232584">
    <property type="component" value="Unassembled WGS sequence"/>
</dbReference>
<dbReference type="RefSeq" id="WP_307508150.1">
    <property type="nucleotide sequence ID" value="NZ_BAAACE010000005.1"/>
</dbReference>
<dbReference type="EMBL" id="JAUSWG010000010">
    <property type="protein sequence ID" value="MDQ0557299.1"/>
    <property type="molecule type" value="Genomic_DNA"/>
</dbReference>
<name>A0ABU0N335_9FIRM</name>
<reference evidence="2 3" key="1">
    <citation type="submission" date="2023-07" db="EMBL/GenBank/DDBJ databases">
        <title>Genomic Encyclopedia of Type Strains, Phase IV (KMG-IV): sequencing the most valuable type-strain genomes for metagenomic binning, comparative biology and taxonomic classification.</title>
        <authorList>
            <person name="Goeker M."/>
        </authorList>
    </citation>
    <scope>NUCLEOTIDE SEQUENCE [LARGE SCALE GENOMIC DNA]</scope>
    <source>
        <strain evidence="2 3">DSM 15049</strain>
    </source>
</reference>